<keyword evidence="3" id="KW-1185">Reference proteome</keyword>
<reference evidence="2 3" key="1">
    <citation type="journal article" date="2019" name="Int. J. Syst. Evol. Microbiol.">
        <title>The Global Catalogue of Microorganisms (GCM) 10K type strain sequencing project: providing services to taxonomists for standard genome sequencing and annotation.</title>
        <authorList>
            <consortium name="The Broad Institute Genomics Platform"/>
            <consortium name="The Broad Institute Genome Sequencing Center for Infectious Disease"/>
            <person name="Wu L."/>
            <person name="Ma J."/>
        </authorList>
    </citation>
    <scope>NUCLEOTIDE SEQUENCE [LARGE SCALE GENOMIC DNA]</scope>
    <source>
        <strain evidence="2 3">JCM 14735</strain>
    </source>
</reference>
<dbReference type="EMBL" id="BAAAOA010000046">
    <property type="protein sequence ID" value="GAA1769385.1"/>
    <property type="molecule type" value="Genomic_DNA"/>
</dbReference>
<comment type="caution">
    <text evidence="2">The sequence shown here is derived from an EMBL/GenBank/DDBJ whole genome shotgun (WGS) entry which is preliminary data.</text>
</comment>
<feature type="region of interest" description="Disordered" evidence="1">
    <location>
        <begin position="1"/>
        <end position="40"/>
    </location>
</feature>
<protein>
    <submittedName>
        <fullName evidence="2">Uncharacterized protein</fullName>
    </submittedName>
</protein>
<accession>A0ABN2KYC1</accession>
<name>A0ABN2KYC1_9MICC</name>
<evidence type="ECO:0000256" key="1">
    <source>
        <dbReference type="SAM" id="MobiDB-lite"/>
    </source>
</evidence>
<evidence type="ECO:0000313" key="2">
    <source>
        <dbReference type="EMBL" id="GAA1769385.1"/>
    </source>
</evidence>
<dbReference type="Proteomes" id="UP001501204">
    <property type="component" value="Unassembled WGS sequence"/>
</dbReference>
<dbReference type="RefSeq" id="WP_344123679.1">
    <property type="nucleotide sequence ID" value="NZ_BAAAOA010000046.1"/>
</dbReference>
<sequence>MSATECSTERGGEDVVPLPEGAPHRAGTVPDAVCDSAGAA</sequence>
<gene>
    <name evidence="2" type="ORF">GCM10009767_29100</name>
</gene>
<proteinExistence type="predicted"/>
<evidence type="ECO:0000313" key="3">
    <source>
        <dbReference type="Proteomes" id="UP001501204"/>
    </source>
</evidence>
<organism evidence="2 3">
    <name type="scientific">Kocuria aegyptia</name>
    <dbReference type="NCBI Taxonomy" id="330943"/>
    <lineage>
        <taxon>Bacteria</taxon>
        <taxon>Bacillati</taxon>
        <taxon>Actinomycetota</taxon>
        <taxon>Actinomycetes</taxon>
        <taxon>Micrococcales</taxon>
        <taxon>Micrococcaceae</taxon>
        <taxon>Kocuria</taxon>
    </lineage>
</organism>